<feature type="compositionally biased region" description="Basic and acidic residues" evidence="1">
    <location>
        <begin position="274"/>
        <end position="290"/>
    </location>
</feature>
<feature type="region of interest" description="Disordered" evidence="1">
    <location>
        <begin position="199"/>
        <end position="219"/>
    </location>
</feature>
<sequence length="430" mass="47341">MTSQVIWWLRDLLRPIPLAGDFRPFFTIHDAEHAALVNSRAPQAGLLLGVTNPFFEQLQASEALREHLSSRTTALLVPLQRYLNTLIPTPADRSAPNTPTPPSASMPSRFEAPTSTENTTEIEAAQDPTSTIPSEEPSAANEDVWKADYEAHVAEWRVRSAHQRQKSEIERAKWEALRAEEEKEGKDWGERVLKERKVSGGSVSLAGSSRLAESSSSVHGWENVRAEGVSSPSPADVRDLVAGEAQKSGRIRAAVQEPLSTLSSPPVTVSNENNRPDSEPESSKQDRWEDIPSELTSSYPSINFPSDIHSPSSSHQHQVQPHERHEHGHIHGHPIHHRPHHHDEPQRGSATSAVFDTSLSKKTRVLALLSSLAINMMLPFVNGVMLGFGELFAKHVVLGWFGWNGAGRTAANVGLRSRPGNTTTFRRGAQ</sequence>
<dbReference type="PANTHER" id="PTHR13677:SF0">
    <property type="entry name" value="LD41638P"/>
    <property type="match status" value="1"/>
</dbReference>
<dbReference type="Pfam" id="PF08219">
    <property type="entry name" value="TOM13"/>
    <property type="match status" value="1"/>
</dbReference>
<proteinExistence type="predicted"/>
<reference evidence="2 3" key="1">
    <citation type="submission" date="2019-02" db="EMBL/GenBank/DDBJ databases">
        <title>Genome sequencing of the rare red list fungi Phlebia centrifuga.</title>
        <authorList>
            <person name="Buettner E."/>
            <person name="Kellner H."/>
        </authorList>
    </citation>
    <scope>NUCLEOTIDE SEQUENCE [LARGE SCALE GENOMIC DNA]</scope>
    <source>
        <strain evidence="2 3">DSM 108282</strain>
    </source>
</reference>
<organism evidence="2 3">
    <name type="scientific">Hermanssonia centrifuga</name>
    <dbReference type="NCBI Taxonomy" id="98765"/>
    <lineage>
        <taxon>Eukaryota</taxon>
        <taxon>Fungi</taxon>
        <taxon>Dikarya</taxon>
        <taxon>Basidiomycota</taxon>
        <taxon>Agaricomycotina</taxon>
        <taxon>Agaricomycetes</taxon>
        <taxon>Polyporales</taxon>
        <taxon>Meruliaceae</taxon>
        <taxon>Hermanssonia</taxon>
    </lineage>
</organism>
<feature type="compositionally biased region" description="Polar residues" evidence="1">
    <location>
        <begin position="258"/>
        <end position="273"/>
    </location>
</feature>
<feature type="region of interest" description="Disordered" evidence="1">
    <location>
        <begin position="88"/>
        <end position="141"/>
    </location>
</feature>
<dbReference type="PANTHER" id="PTHR13677">
    <property type="entry name" value="LD41638P"/>
    <property type="match status" value="1"/>
</dbReference>
<evidence type="ECO:0000256" key="1">
    <source>
        <dbReference type="SAM" id="MobiDB-lite"/>
    </source>
</evidence>
<dbReference type="InterPro" id="IPR024224">
    <property type="entry name" value="DENND6"/>
</dbReference>
<evidence type="ECO:0000313" key="3">
    <source>
        <dbReference type="Proteomes" id="UP000309038"/>
    </source>
</evidence>
<feature type="compositionally biased region" description="Low complexity" evidence="1">
    <location>
        <begin position="309"/>
        <end position="319"/>
    </location>
</feature>
<keyword evidence="3" id="KW-1185">Reference proteome</keyword>
<gene>
    <name evidence="2" type="ORF">EW026_g1128</name>
</gene>
<feature type="compositionally biased region" description="Basic residues" evidence="1">
    <location>
        <begin position="327"/>
        <end position="340"/>
    </location>
</feature>
<dbReference type="GO" id="GO:0005741">
    <property type="term" value="C:mitochondrial outer membrane"/>
    <property type="evidence" value="ECO:0007669"/>
    <property type="project" value="InterPro"/>
</dbReference>
<comment type="caution">
    <text evidence="2">The sequence shown here is derived from an EMBL/GenBank/DDBJ whole genome shotgun (WGS) entry which is preliminary data.</text>
</comment>
<protein>
    <submittedName>
        <fullName evidence="2">Uncharacterized protein</fullName>
    </submittedName>
</protein>
<dbReference type="AlphaFoldDB" id="A0A4V3XBG4"/>
<dbReference type="InterPro" id="IPR013262">
    <property type="entry name" value="OMP_MIM1/TOM13_mt"/>
</dbReference>
<evidence type="ECO:0000313" key="2">
    <source>
        <dbReference type="EMBL" id="THH01593.1"/>
    </source>
</evidence>
<dbReference type="GO" id="GO:0005085">
    <property type="term" value="F:guanyl-nucleotide exchange factor activity"/>
    <property type="evidence" value="ECO:0007669"/>
    <property type="project" value="InterPro"/>
</dbReference>
<dbReference type="EMBL" id="SGPJ01000020">
    <property type="protein sequence ID" value="THH01593.1"/>
    <property type="molecule type" value="Genomic_DNA"/>
</dbReference>
<accession>A0A4V3XBG4</accession>
<feature type="compositionally biased region" description="Polar residues" evidence="1">
    <location>
        <begin position="294"/>
        <end position="304"/>
    </location>
</feature>
<dbReference type="Proteomes" id="UP000309038">
    <property type="component" value="Unassembled WGS sequence"/>
</dbReference>
<dbReference type="GO" id="GO:0055037">
    <property type="term" value="C:recycling endosome"/>
    <property type="evidence" value="ECO:0007669"/>
    <property type="project" value="TreeGrafter"/>
</dbReference>
<feature type="compositionally biased region" description="Low complexity" evidence="1">
    <location>
        <begin position="199"/>
        <end position="217"/>
    </location>
</feature>
<feature type="compositionally biased region" description="Polar residues" evidence="1">
    <location>
        <begin position="113"/>
        <end position="133"/>
    </location>
</feature>
<feature type="region of interest" description="Disordered" evidence="1">
    <location>
        <begin position="247"/>
        <end position="353"/>
    </location>
</feature>
<name>A0A4V3XBG4_9APHY</name>